<dbReference type="EMBL" id="CM000782">
    <property type="protein sequence ID" value="AQK79016.1"/>
    <property type="molecule type" value="Genomic_DNA"/>
</dbReference>
<gene>
    <name evidence="2" type="ORF">ZEAMMB73_Zm00001d035468</name>
</gene>
<dbReference type="EMBL" id="CM000782">
    <property type="protein sequence ID" value="AQK79017.1"/>
    <property type="molecule type" value="Genomic_DNA"/>
</dbReference>
<dbReference type="IntAct" id="A0A1D6LGH6">
    <property type="interactions" value="1"/>
</dbReference>
<feature type="region of interest" description="Disordered" evidence="1">
    <location>
        <begin position="1"/>
        <end position="35"/>
    </location>
</feature>
<feature type="compositionally biased region" description="Polar residues" evidence="1">
    <location>
        <begin position="1"/>
        <end position="10"/>
    </location>
</feature>
<dbReference type="AlphaFoldDB" id="A0A1D6LGH6"/>
<evidence type="ECO:0000256" key="1">
    <source>
        <dbReference type="SAM" id="MobiDB-lite"/>
    </source>
</evidence>
<name>A0A1D6LGH6_MAIZE</name>
<feature type="compositionally biased region" description="Basic residues" evidence="1">
    <location>
        <begin position="11"/>
        <end position="23"/>
    </location>
</feature>
<protein>
    <submittedName>
        <fullName evidence="2">Uncharacterized protein</fullName>
    </submittedName>
</protein>
<evidence type="ECO:0000313" key="2">
    <source>
        <dbReference type="EMBL" id="AQK79017.1"/>
    </source>
</evidence>
<reference evidence="2" key="1">
    <citation type="submission" date="2015-12" db="EMBL/GenBank/DDBJ databases">
        <title>Update maize B73 reference genome by single molecule sequencing technologies.</title>
        <authorList>
            <consortium name="Maize Genome Sequencing Project"/>
            <person name="Ware D."/>
        </authorList>
    </citation>
    <scope>NUCLEOTIDE SEQUENCE</scope>
    <source>
        <tissue evidence="2">Seedling</tissue>
    </source>
</reference>
<dbReference type="EMBL" id="CM000782">
    <property type="protein sequence ID" value="AQK79022.1"/>
    <property type="molecule type" value="Genomic_DNA"/>
</dbReference>
<proteinExistence type="predicted"/>
<organism evidence="2">
    <name type="scientific">Zea mays</name>
    <name type="common">Maize</name>
    <dbReference type="NCBI Taxonomy" id="4577"/>
    <lineage>
        <taxon>Eukaryota</taxon>
        <taxon>Viridiplantae</taxon>
        <taxon>Streptophyta</taxon>
        <taxon>Embryophyta</taxon>
        <taxon>Tracheophyta</taxon>
        <taxon>Spermatophyta</taxon>
        <taxon>Magnoliopsida</taxon>
        <taxon>Liliopsida</taxon>
        <taxon>Poales</taxon>
        <taxon>Poaceae</taxon>
        <taxon>PACMAD clade</taxon>
        <taxon>Panicoideae</taxon>
        <taxon>Andropogonodae</taxon>
        <taxon>Andropogoneae</taxon>
        <taxon>Tripsacinae</taxon>
        <taxon>Zea</taxon>
    </lineage>
</organism>
<feature type="compositionally biased region" description="Pro residues" evidence="1">
    <location>
        <begin position="26"/>
        <end position="35"/>
    </location>
</feature>
<dbReference type="InParanoid" id="A0A1D6LGH6"/>
<accession>A0A1D6LGH6</accession>
<sequence length="161" mass="17809">MFPTARTMTPSRRRRKGSGRRWRLPAPAPGFKPPIRPRSVAVRHPAFHFGHYSQLRSSSYPRPAIAADPAFPTPCGSRSGIINDEYGGTLYDGFLGVLNATPGLSQIIYSLAGVATGIYSSLSGIQWNGRYDICQNRENVWKVRRCFVLGVKGLLCLLLNM</sequence>